<keyword evidence="2" id="KW-1185">Reference proteome</keyword>
<evidence type="ECO:0000313" key="2">
    <source>
        <dbReference type="Proteomes" id="UP000659698"/>
    </source>
</evidence>
<gene>
    <name evidence="1" type="ORF">H7U12_06760</name>
</gene>
<evidence type="ECO:0008006" key="3">
    <source>
        <dbReference type="Google" id="ProtNLM"/>
    </source>
</evidence>
<proteinExistence type="predicted"/>
<accession>A0ABR6VS14</accession>
<dbReference type="RefSeq" id="WP_186634945.1">
    <property type="nucleotide sequence ID" value="NZ_JACOAF010000020.1"/>
</dbReference>
<evidence type="ECO:0000313" key="1">
    <source>
        <dbReference type="EMBL" id="MBC3539376.1"/>
    </source>
</evidence>
<name>A0ABR6VS14_9BACT</name>
<protein>
    <recommendedName>
        <fullName evidence="3">Secretion system C-terminal sorting domain-containing protein</fullName>
    </recommendedName>
</protein>
<organism evidence="1 2">
    <name type="scientific">Rufibacter sediminis</name>
    <dbReference type="NCBI Taxonomy" id="2762756"/>
    <lineage>
        <taxon>Bacteria</taxon>
        <taxon>Pseudomonadati</taxon>
        <taxon>Bacteroidota</taxon>
        <taxon>Cytophagia</taxon>
        <taxon>Cytophagales</taxon>
        <taxon>Hymenobacteraceae</taxon>
        <taxon>Rufibacter</taxon>
    </lineage>
</organism>
<dbReference type="Proteomes" id="UP000659698">
    <property type="component" value="Unassembled WGS sequence"/>
</dbReference>
<comment type="caution">
    <text evidence="1">The sequence shown here is derived from an EMBL/GenBank/DDBJ whole genome shotgun (WGS) entry which is preliminary data.</text>
</comment>
<dbReference type="EMBL" id="JACOAF010000020">
    <property type="protein sequence ID" value="MBC3539376.1"/>
    <property type="molecule type" value="Genomic_DNA"/>
</dbReference>
<reference evidence="1 2" key="1">
    <citation type="journal article" date="2019" name="Int. J. Syst. Evol. Microbiol.">
        <title>Rufibacter sediminis sp. nov., isolated from freshwater lake sediment.</title>
        <authorList>
            <person name="Qu J.H."/>
            <person name="Zhang L.J."/>
            <person name="Fu Y.H."/>
            <person name="Li H.F."/>
        </authorList>
    </citation>
    <scope>NUCLEOTIDE SEQUENCE [LARGE SCALE GENOMIC DNA]</scope>
    <source>
        <strain evidence="1 2">H-1</strain>
    </source>
</reference>
<sequence>MIRTFTRLKEVVCLALSLVLVSGGMSSSYGTSLFIKGEHLKTTQSILSISNLTWMAKGLGVTSVEDSTAAGKTYYWVPFGTNNRGSGAWSEIGHWATTSGGKEKHQTLPTAVDNVVFDINSFLFTGQKVTLDKEANVNNISWNGIRATNFDGNGQTLNVHGAVQANLDLTFTGTKGFFLNLKSEAENTPVNFEGRLFAPGTVLTFDGSGSWDLKSQIRVSANGTINLNQGTLKTNGYPLSINAFNSVGDNARSLDLGSSALDNLSSWNVSPSLNLKADSAAFTLNGPETHIFNGGGKSYRLVTLYGPQSYVNQSNTFKSITLPKAEVATESNTLVLEAGQSQTIESLFTFGEGTITNIQSSVLGQTANLNFSSYGFCTDYLTISDVTATGRGAYYAGLSSRSIGNTNGWNFLGCGSTIYSPKSTTDFDACKSSAAVVSTGSGIWQEVKLEGEVVASINDGGNSLGEVAIDFVVSANNARPLINAETAQVQALARNWRIRSAVAPSADKPVKIRFYGLQSEVEAYKTSVTAVSSLNDLSFTTYSSAGTSENCDYTDNVEAGSSTNHVTTATFSSTGNYFTAELTGITDFTEYYLHNGSSAIDFVASKPVVEIPEPDEEIEPVEDSVNCDMIKLKWFSKPRSKFISYEVEVATDLLKNDFKIIGKFQRKVALDQSQAFELQDSKKGQETVRYYRLKMYDAKGRKYYSRIILVRFNCGVQVVQASPNPFNDHLKLTVNTPKAGDLNIKLLSSNGKESLFERVMVPKGKSETEIRIDPRMKPGMYYLFTELNGKITSLRLLKK</sequence>